<dbReference type="Pfam" id="PF13692">
    <property type="entry name" value="Glyco_trans_1_4"/>
    <property type="match status" value="1"/>
</dbReference>
<dbReference type="EMBL" id="FMVT01000001">
    <property type="protein sequence ID" value="SCX96191.1"/>
    <property type="molecule type" value="Genomic_DNA"/>
</dbReference>
<accession>A0A1G5C1E0</accession>
<dbReference type="STRING" id="336292.SAMN05660710_00360"/>
<dbReference type="GO" id="GO:0009103">
    <property type="term" value="P:lipopolysaccharide biosynthetic process"/>
    <property type="evidence" value="ECO:0007669"/>
    <property type="project" value="TreeGrafter"/>
</dbReference>
<organism evidence="3 4">
    <name type="scientific">Paracoccus tibetensis</name>
    <dbReference type="NCBI Taxonomy" id="336292"/>
    <lineage>
        <taxon>Bacteria</taxon>
        <taxon>Pseudomonadati</taxon>
        <taxon>Pseudomonadota</taxon>
        <taxon>Alphaproteobacteria</taxon>
        <taxon>Rhodobacterales</taxon>
        <taxon>Paracoccaceae</taxon>
        <taxon>Paracoccus</taxon>
    </lineage>
</organism>
<gene>
    <name evidence="3" type="ORF">SAMN05660710_00360</name>
</gene>
<keyword evidence="1 3" id="KW-0808">Transferase</keyword>
<dbReference type="GO" id="GO:0016757">
    <property type="term" value="F:glycosyltransferase activity"/>
    <property type="evidence" value="ECO:0007669"/>
    <property type="project" value="TreeGrafter"/>
</dbReference>
<name>A0A1G5C1E0_9RHOB</name>
<protein>
    <submittedName>
        <fullName evidence="3">Glycosyltransferase involved in cell wall bisynthesis</fullName>
    </submittedName>
</protein>
<evidence type="ECO:0000256" key="1">
    <source>
        <dbReference type="ARBA" id="ARBA00022679"/>
    </source>
</evidence>
<evidence type="ECO:0000313" key="4">
    <source>
        <dbReference type="Proteomes" id="UP000199502"/>
    </source>
</evidence>
<reference evidence="3 4" key="1">
    <citation type="submission" date="2016-10" db="EMBL/GenBank/DDBJ databases">
        <authorList>
            <person name="de Groot N.N."/>
        </authorList>
    </citation>
    <scope>NUCLEOTIDE SEQUENCE [LARGE SCALE GENOMIC DNA]</scope>
    <source>
        <strain evidence="3 4">CGMCC 1.8925</strain>
    </source>
</reference>
<dbReference type="RefSeq" id="WP_090739786.1">
    <property type="nucleotide sequence ID" value="NZ_FMVT01000001.1"/>
</dbReference>
<dbReference type="PANTHER" id="PTHR46401:SF2">
    <property type="entry name" value="GLYCOSYLTRANSFERASE WBBK-RELATED"/>
    <property type="match status" value="1"/>
</dbReference>
<dbReference type="OrthoDB" id="9790710at2"/>
<dbReference type="Gene3D" id="3.40.50.2000">
    <property type="entry name" value="Glycogen Phosphorylase B"/>
    <property type="match status" value="2"/>
</dbReference>
<keyword evidence="4" id="KW-1185">Reference proteome</keyword>
<dbReference type="Pfam" id="PF13439">
    <property type="entry name" value="Glyco_transf_4"/>
    <property type="match status" value="1"/>
</dbReference>
<feature type="domain" description="Glycosyltransferase subfamily 4-like N-terminal" evidence="2">
    <location>
        <begin position="32"/>
        <end position="190"/>
    </location>
</feature>
<sequence>MTGDKSPADKPRVLLVDPAVFTGPYDAALTGGLQESGISAAWATRSNKAELLNEIPTDVVYPIYYPGIEQSAKQAGFPVKIRKGLSHVASTQRLIRLCRREMFNVLHFQWLVLSVVDLLAIKKIRSRMPIVLTVHDSTPFNGNPTSRAQRYGYKTALNAVDHLIVHTRRAKDALVADGVPSKDITVIPHGPLPLPAQTNVRSFPHKSSRWTYVLFGRLQDYKGLDTLVDALATMDPIQRARFRVIVAGEPFMDTDALRARAEHLGVADTLEWRTKRLSHQEMAELFEEADSFIFPYKKIDASGVYYTVKGYKKWIIASDLGAFSDEISDDVGALFPAGDQAALAKQLADGVGRKPAGDAGVGSSWSEIGKMHANLYRDLLQRRAAEGQSA</sequence>
<dbReference type="PANTHER" id="PTHR46401">
    <property type="entry name" value="GLYCOSYLTRANSFERASE WBBK-RELATED"/>
    <property type="match status" value="1"/>
</dbReference>
<evidence type="ECO:0000259" key="2">
    <source>
        <dbReference type="Pfam" id="PF13439"/>
    </source>
</evidence>
<dbReference type="Proteomes" id="UP000199502">
    <property type="component" value="Unassembled WGS sequence"/>
</dbReference>
<evidence type="ECO:0000313" key="3">
    <source>
        <dbReference type="EMBL" id="SCX96191.1"/>
    </source>
</evidence>
<dbReference type="AlphaFoldDB" id="A0A1G5C1E0"/>
<dbReference type="InterPro" id="IPR028098">
    <property type="entry name" value="Glyco_trans_4-like_N"/>
</dbReference>
<dbReference type="SUPFAM" id="SSF53756">
    <property type="entry name" value="UDP-Glycosyltransferase/glycogen phosphorylase"/>
    <property type="match status" value="1"/>
</dbReference>
<proteinExistence type="predicted"/>